<dbReference type="InterPro" id="IPR037379">
    <property type="entry name" value="WDR74/Nsa1"/>
</dbReference>
<comment type="caution">
    <text evidence="2">The sequence shown here is derived from an EMBL/GenBank/DDBJ whole genome shotgun (WGS) entry which is preliminary data.</text>
</comment>
<accession>A0AAN5IAY5</accession>
<dbReference type="GO" id="GO:0030687">
    <property type="term" value="C:preribosome, large subunit precursor"/>
    <property type="evidence" value="ECO:0007669"/>
    <property type="project" value="TreeGrafter"/>
</dbReference>
<dbReference type="Gene3D" id="2.130.10.10">
    <property type="entry name" value="YVTN repeat-like/Quinoprotein amine dehydrogenase"/>
    <property type="match status" value="2"/>
</dbReference>
<dbReference type="PANTHER" id="PTHR16038">
    <property type="entry name" value="NOP SEVEN ASSOCIATED PROTEIN 1"/>
    <property type="match status" value="1"/>
</dbReference>
<organism evidence="2 3">
    <name type="scientific">Pristionchus mayeri</name>
    <dbReference type="NCBI Taxonomy" id="1317129"/>
    <lineage>
        <taxon>Eukaryota</taxon>
        <taxon>Metazoa</taxon>
        <taxon>Ecdysozoa</taxon>
        <taxon>Nematoda</taxon>
        <taxon>Chromadorea</taxon>
        <taxon>Rhabditida</taxon>
        <taxon>Rhabditina</taxon>
        <taxon>Diplogasteromorpha</taxon>
        <taxon>Diplogasteroidea</taxon>
        <taxon>Neodiplogasteridae</taxon>
        <taxon>Pristionchus</taxon>
    </lineage>
</organism>
<gene>
    <name evidence="2" type="ORF">PMAYCL1PPCAC_29562</name>
</gene>
<dbReference type="PANTHER" id="PTHR16038:SF4">
    <property type="entry name" value="WD REPEAT-CONTAINING PROTEIN 74"/>
    <property type="match status" value="1"/>
</dbReference>
<dbReference type="EMBL" id="BTRK01000006">
    <property type="protein sequence ID" value="GMR59367.1"/>
    <property type="molecule type" value="Genomic_DNA"/>
</dbReference>
<reference evidence="3" key="1">
    <citation type="submission" date="2022-10" db="EMBL/GenBank/DDBJ databases">
        <title>Genome assembly of Pristionchus species.</title>
        <authorList>
            <person name="Yoshida K."/>
            <person name="Sommer R.J."/>
        </authorList>
    </citation>
    <scope>NUCLEOTIDE SEQUENCE [LARGE SCALE GENOMIC DNA]</scope>
    <source>
        <strain evidence="3">RS5460</strain>
    </source>
</reference>
<dbReference type="Pfam" id="PF00400">
    <property type="entry name" value="WD40"/>
    <property type="match status" value="2"/>
</dbReference>
<dbReference type="InterPro" id="IPR011047">
    <property type="entry name" value="Quinoprotein_ADH-like_sf"/>
</dbReference>
<evidence type="ECO:0000256" key="1">
    <source>
        <dbReference type="SAM" id="MobiDB-lite"/>
    </source>
</evidence>
<dbReference type="InterPro" id="IPR001680">
    <property type="entry name" value="WD40_rpt"/>
</dbReference>
<dbReference type="Proteomes" id="UP001328107">
    <property type="component" value="Unassembled WGS sequence"/>
</dbReference>
<dbReference type="SUPFAM" id="SSF50998">
    <property type="entry name" value="Quinoprotein alcohol dehydrogenase-like"/>
    <property type="match status" value="1"/>
</dbReference>
<proteinExistence type="predicted"/>
<feature type="region of interest" description="Disordered" evidence="1">
    <location>
        <begin position="358"/>
        <end position="448"/>
    </location>
</feature>
<feature type="compositionally biased region" description="Acidic residues" evidence="1">
    <location>
        <begin position="358"/>
        <end position="385"/>
    </location>
</feature>
<sequence length="448" mass="51029">VVLIMDCFVGAATGAIKSISLRDSSFSNITTVRELDPKKDEITSMAFSGDDQTEILVAQLDRSLRLYDSVTGAISTLFSLEGEGRIRGLHVTKGQEIVTASDEGTVELWERSGEKRASVRVGDGELLAMGVNGEGSIAVSGKKLLLRTLDPATLKENWKSKNVRNDWLDLEVPIWDMQAKYSNDGKYIVTSTGTHEIRYYDPRAQKKPVKRMEWLEEPITALSVSQTSDWTVIAGNTKGEMAQFDLRKMLPNAKFKGQAGSVRCIQSHSSAPLIASCGIDRFVRVHDVNTRKLMHKVYCKARLNTLLLRDELTILSKMKEEDKEDWALMDSRKEEELIDEKEIKIEPEDEEDVWDAIEKEEEEEKEVVEVKDEGEEDEEEEEEEVQPMTKRRKITQKPKAKGKERKRKESEAEKEEDIQEIPVKRKKVVTNKRKGAEEIAKENKKRRK</sequence>
<dbReference type="GO" id="GO:0005730">
    <property type="term" value="C:nucleolus"/>
    <property type="evidence" value="ECO:0007669"/>
    <property type="project" value="InterPro"/>
</dbReference>
<evidence type="ECO:0008006" key="4">
    <source>
        <dbReference type="Google" id="ProtNLM"/>
    </source>
</evidence>
<dbReference type="GO" id="GO:0042273">
    <property type="term" value="P:ribosomal large subunit biogenesis"/>
    <property type="evidence" value="ECO:0007669"/>
    <property type="project" value="InterPro"/>
</dbReference>
<feature type="compositionally biased region" description="Basic residues" evidence="1">
    <location>
        <begin position="389"/>
        <end position="406"/>
    </location>
</feature>
<keyword evidence="3" id="KW-1185">Reference proteome</keyword>
<name>A0AAN5IAY5_9BILA</name>
<dbReference type="SMART" id="SM00320">
    <property type="entry name" value="WD40"/>
    <property type="match status" value="5"/>
</dbReference>
<dbReference type="AlphaFoldDB" id="A0AAN5IAY5"/>
<dbReference type="InterPro" id="IPR015943">
    <property type="entry name" value="WD40/YVTN_repeat-like_dom_sf"/>
</dbReference>
<evidence type="ECO:0000313" key="2">
    <source>
        <dbReference type="EMBL" id="GMR59367.1"/>
    </source>
</evidence>
<feature type="compositionally biased region" description="Basic residues" evidence="1">
    <location>
        <begin position="424"/>
        <end position="433"/>
    </location>
</feature>
<evidence type="ECO:0000313" key="3">
    <source>
        <dbReference type="Proteomes" id="UP001328107"/>
    </source>
</evidence>
<protein>
    <recommendedName>
        <fullName evidence="4">WD40 domain-containing protein</fullName>
    </recommendedName>
</protein>
<feature type="non-terminal residue" evidence="2">
    <location>
        <position position="1"/>
    </location>
</feature>